<comment type="caution">
    <text evidence="4">The sequence shown here is derived from an EMBL/GenBank/DDBJ whole genome shotgun (WGS) entry which is preliminary data.</text>
</comment>
<proteinExistence type="predicted"/>
<keyword evidence="2" id="KW-0472">Membrane</keyword>
<dbReference type="SMART" id="SM00331">
    <property type="entry name" value="PP2C_SIG"/>
    <property type="match status" value="1"/>
</dbReference>
<keyword evidence="2" id="KW-1133">Transmembrane helix</keyword>
<feature type="transmembrane region" description="Helical" evidence="2">
    <location>
        <begin position="317"/>
        <end position="337"/>
    </location>
</feature>
<sequence length="649" mass="73663">MLKNRGITFKFIFLLLTGSTLIFALVFKYNYELTRKIILRNAEDNARHIAEIAVNKIEGVLLIVERVNQNSVRFLESIDETKEYINARLRQIVEHNHEIYGATLAYAPHTIDKDLQHYAPYYYRKDDTIVYKLLGGEKDNYLNQDWYQIPMELGKPIWSEPYFDPDAEIFEATYSVPFREDAAGERFIGVSATDVDLNWLHDTVATVKMFKTGYAFLISRNGTIVTHPDKKLIMNESIFSIAETRQDKNLRDIGKAMIRGETGFKQIDGFGLNNGNKPQKLWLFYMPLKSEGWSLGLIVPDDELLADIIAVHKTMSIMPVAGLLILSIFIASISISITRPLRRLAAATKDIARGNLDIEMPHAMNKDEVGELTNSFIYMKTALKEYIRELTEATRAKEQIQSELKIAHDIQMSFLQKLFPPFPDRTELDLFAAIMPAKEVGGDFYDFFFIDDTHLCFIIADVSGKGVPASLFMAMTMTLLKAQTIVGLSPDEIVFNVNGKLAKDNNVNMFVTVFYGILDTETGVVEFANGGHNPPMLYKKTTAELIPLECGGIVVGILEDGITFDKGVITMQSGDFILMYTDGVTEAINEKDEEFGEERLNRLILENHDKPIKEFVELINAELKKFTGEQPQFDDITLMILKYEGFNKQ</sequence>
<dbReference type="Pfam" id="PF00672">
    <property type="entry name" value="HAMP"/>
    <property type="match status" value="1"/>
</dbReference>
<dbReference type="PANTHER" id="PTHR43156:SF2">
    <property type="entry name" value="STAGE II SPORULATION PROTEIN E"/>
    <property type="match status" value="1"/>
</dbReference>
<dbReference type="Gene3D" id="6.10.340.10">
    <property type="match status" value="1"/>
</dbReference>
<keyword evidence="1 4" id="KW-0378">Hydrolase</keyword>
<dbReference type="InterPro" id="IPR036457">
    <property type="entry name" value="PPM-type-like_dom_sf"/>
</dbReference>
<name>A0ABR5SBK7_9BACT</name>
<dbReference type="CDD" id="cd12912">
    <property type="entry name" value="PDC2_MCP_like"/>
    <property type="match status" value="1"/>
</dbReference>
<reference evidence="4 5" key="1">
    <citation type="submission" date="2015-11" db="EMBL/GenBank/DDBJ databases">
        <authorList>
            <person name="Lin W."/>
        </authorList>
    </citation>
    <scope>NUCLEOTIDE SEQUENCE [LARGE SCALE GENOMIC DNA]</scope>
    <source>
        <strain evidence="4 5">HCH-1</strain>
    </source>
</reference>
<keyword evidence="5" id="KW-1185">Reference proteome</keyword>
<accession>A0ABR5SBK7</accession>
<dbReference type="Pfam" id="PF22673">
    <property type="entry name" value="MCP-like_PDC_1"/>
    <property type="match status" value="1"/>
</dbReference>
<feature type="domain" description="HAMP" evidence="3">
    <location>
        <begin position="335"/>
        <end position="388"/>
    </location>
</feature>
<dbReference type="EMBL" id="LNQR01000124">
    <property type="protein sequence ID" value="KWT76847.1"/>
    <property type="molecule type" value="Genomic_DNA"/>
</dbReference>
<protein>
    <submittedName>
        <fullName evidence="4">Serine/threonine protein phosphatase</fullName>
        <ecNumber evidence="4">3.1.3.3</ecNumber>
    </submittedName>
</protein>
<evidence type="ECO:0000256" key="1">
    <source>
        <dbReference type="ARBA" id="ARBA00022801"/>
    </source>
</evidence>
<dbReference type="InterPro" id="IPR001932">
    <property type="entry name" value="PPM-type_phosphatase-like_dom"/>
</dbReference>
<dbReference type="GO" id="GO:0016787">
    <property type="term" value="F:hydrolase activity"/>
    <property type="evidence" value="ECO:0007669"/>
    <property type="project" value="UniProtKB-KW"/>
</dbReference>
<dbReference type="CDD" id="cd06225">
    <property type="entry name" value="HAMP"/>
    <property type="match status" value="1"/>
</dbReference>
<evidence type="ECO:0000259" key="3">
    <source>
        <dbReference type="PROSITE" id="PS50885"/>
    </source>
</evidence>
<dbReference type="EC" id="3.1.3.3" evidence="4"/>
<dbReference type="SUPFAM" id="SSF81606">
    <property type="entry name" value="PP2C-like"/>
    <property type="match status" value="1"/>
</dbReference>
<evidence type="ECO:0000256" key="2">
    <source>
        <dbReference type="SAM" id="Phobius"/>
    </source>
</evidence>
<dbReference type="RefSeq" id="WP_085053716.1">
    <property type="nucleotide sequence ID" value="NZ_LNQR01000124.1"/>
</dbReference>
<dbReference type="CDD" id="cd12913">
    <property type="entry name" value="PDC1_MCP_like"/>
    <property type="match status" value="1"/>
</dbReference>
<dbReference type="SUPFAM" id="SSF158472">
    <property type="entry name" value="HAMP domain-like"/>
    <property type="match status" value="1"/>
</dbReference>
<gene>
    <name evidence="4" type="ORF">ASN18_3113</name>
</gene>
<dbReference type="PANTHER" id="PTHR43156">
    <property type="entry name" value="STAGE II SPORULATION PROTEIN E-RELATED"/>
    <property type="match status" value="1"/>
</dbReference>
<feature type="transmembrane region" description="Helical" evidence="2">
    <location>
        <begin position="12"/>
        <end position="31"/>
    </location>
</feature>
<organism evidence="4 5">
    <name type="scientific">Candidatus Magnetominusculus xianensis</name>
    <dbReference type="NCBI Taxonomy" id="1748249"/>
    <lineage>
        <taxon>Bacteria</taxon>
        <taxon>Pseudomonadati</taxon>
        <taxon>Nitrospirota</taxon>
        <taxon>Nitrospiria</taxon>
        <taxon>Nitrospirales</taxon>
        <taxon>Nitrospiraceae</taxon>
        <taxon>Candidatus Magnetominusculus</taxon>
    </lineage>
</organism>
<dbReference type="InterPro" id="IPR052016">
    <property type="entry name" value="Bact_Sigma-Reg"/>
</dbReference>
<evidence type="ECO:0000313" key="5">
    <source>
        <dbReference type="Proteomes" id="UP000060487"/>
    </source>
</evidence>
<dbReference type="Gene3D" id="3.60.40.10">
    <property type="entry name" value="PPM-type phosphatase domain"/>
    <property type="match status" value="1"/>
</dbReference>
<dbReference type="Gene3D" id="3.30.450.20">
    <property type="entry name" value="PAS domain"/>
    <property type="match status" value="2"/>
</dbReference>
<keyword evidence="2" id="KW-0812">Transmembrane</keyword>
<evidence type="ECO:0000313" key="4">
    <source>
        <dbReference type="EMBL" id="KWT76847.1"/>
    </source>
</evidence>
<dbReference type="Pfam" id="PF07228">
    <property type="entry name" value="SpoIIE"/>
    <property type="match status" value="1"/>
</dbReference>
<dbReference type="InterPro" id="IPR003660">
    <property type="entry name" value="HAMP_dom"/>
</dbReference>
<dbReference type="PROSITE" id="PS50885">
    <property type="entry name" value="HAMP"/>
    <property type="match status" value="1"/>
</dbReference>
<dbReference type="Proteomes" id="UP000060487">
    <property type="component" value="Unassembled WGS sequence"/>
</dbReference>
<dbReference type="SMART" id="SM00304">
    <property type="entry name" value="HAMP"/>
    <property type="match status" value="1"/>
</dbReference>